<evidence type="ECO:0000313" key="1">
    <source>
        <dbReference type="EMBL" id="KLT45385.1"/>
    </source>
</evidence>
<organism evidence="1 2">
    <name type="scientific">Cutaneotrichosporon oleaginosum</name>
    <dbReference type="NCBI Taxonomy" id="879819"/>
    <lineage>
        <taxon>Eukaryota</taxon>
        <taxon>Fungi</taxon>
        <taxon>Dikarya</taxon>
        <taxon>Basidiomycota</taxon>
        <taxon>Agaricomycotina</taxon>
        <taxon>Tremellomycetes</taxon>
        <taxon>Trichosporonales</taxon>
        <taxon>Trichosporonaceae</taxon>
        <taxon>Cutaneotrichosporon</taxon>
    </lineage>
</organism>
<gene>
    <name evidence="1" type="ORF">CC85DRAFT_132528</name>
</gene>
<dbReference type="Proteomes" id="UP000053611">
    <property type="component" value="Unassembled WGS sequence"/>
</dbReference>
<name>A0A0J0XWA8_9TREE</name>
<protein>
    <submittedName>
        <fullName evidence="1">Uncharacterized protein</fullName>
    </submittedName>
</protein>
<evidence type="ECO:0000313" key="2">
    <source>
        <dbReference type="Proteomes" id="UP000053611"/>
    </source>
</evidence>
<accession>A0A0J0XWA8</accession>
<keyword evidence="2" id="KW-1185">Reference proteome</keyword>
<dbReference type="AlphaFoldDB" id="A0A0J0XWA8"/>
<dbReference type="EMBL" id="KQ087181">
    <property type="protein sequence ID" value="KLT45385.1"/>
    <property type="molecule type" value="Genomic_DNA"/>
</dbReference>
<sequence>MLRAEGHDPAECQPWGESISQRRARWSTLRSPRAGRRATSCWPNRIDRLVVRGRLDDDQKQQPPSQHCDAAQIRSLPSCSAAGPKLCGDGEIRVAAYRISRVAWSTPRSPSSPRLDTLEGSRENCAMGACQRGGELEEMLQVLLIHQVRQVLSMVTVIDIRGCDEWGKMGMGSSCWAI</sequence>
<reference evidence="1 2" key="1">
    <citation type="submission" date="2015-03" db="EMBL/GenBank/DDBJ databases">
        <title>Genomics and transcriptomics of the oil-accumulating basidiomycete yeast T. oleaginosus allow insights into substrate utilization and the diverse evolutionary trajectories of mating systems in fungi.</title>
        <authorList>
            <consortium name="DOE Joint Genome Institute"/>
            <person name="Kourist R."/>
            <person name="Kracht O."/>
            <person name="Bracharz F."/>
            <person name="Lipzen A."/>
            <person name="Nolan M."/>
            <person name="Ohm R."/>
            <person name="Grigoriev I."/>
            <person name="Sun S."/>
            <person name="Heitman J."/>
            <person name="Bruck T."/>
            <person name="Nowrousian M."/>
        </authorList>
    </citation>
    <scope>NUCLEOTIDE SEQUENCE [LARGE SCALE GENOMIC DNA]</scope>
    <source>
        <strain evidence="1 2">IBC0246</strain>
    </source>
</reference>
<dbReference type="RefSeq" id="XP_018281876.1">
    <property type="nucleotide sequence ID" value="XM_018419470.1"/>
</dbReference>
<dbReference type="GeneID" id="28980073"/>
<proteinExistence type="predicted"/>